<dbReference type="InterPro" id="IPR002765">
    <property type="entry name" value="UPF0145_YbjQ-like"/>
</dbReference>
<dbReference type="Pfam" id="PF01906">
    <property type="entry name" value="YbjQ_1"/>
    <property type="match status" value="1"/>
</dbReference>
<evidence type="ECO:0000256" key="2">
    <source>
        <dbReference type="HAMAP-Rule" id="MF_00338"/>
    </source>
</evidence>
<dbReference type="Gene3D" id="3.30.110.70">
    <property type="entry name" value="Hypothetical protein apc22750. Chain B"/>
    <property type="match status" value="1"/>
</dbReference>
<protein>
    <recommendedName>
        <fullName evidence="2">UPF0145 protein LX81_01098</fullName>
    </recommendedName>
</protein>
<comment type="similarity">
    <text evidence="1 2">Belongs to the UPF0145 family.</text>
</comment>
<name>A0A2W7NDJ2_9RHOB</name>
<organism evidence="3 4">
    <name type="scientific">Palleronia aestuarii</name>
    <dbReference type="NCBI Taxonomy" id="568105"/>
    <lineage>
        <taxon>Bacteria</taxon>
        <taxon>Pseudomonadati</taxon>
        <taxon>Pseudomonadota</taxon>
        <taxon>Alphaproteobacteria</taxon>
        <taxon>Rhodobacterales</taxon>
        <taxon>Roseobacteraceae</taxon>
        <taxon>Palleronia</taxon>
    </lineage>
</organism>
<keyword evidence="4" id="KW-1185">Reference proteome</keyword>
<comment type="caution">
    <text evidence="3">The sequence shown here is derived from an EMBL/GenBank/DDBJ whole genome shotgun (WGS) entry which is preliminary data.</text>
</comment>
<dbReference type="InterPro" id="IPR035439">
    <property type="entry name" value="UPF0145_dom_sf"/>
</dbReference>
<dbReference type="Proteomes" id="UP000248916">
    <property type="component" value="Unassembled WGS sequence"/>
</dbReference>
<dbReference type="PANTHER" id="PTHR34068:SF1">
    <property type="entry name" value="UPF0145 PROTEIN YBJQ"/>
    <property type="match status" value="1"/>
</dbReference>
<dbReference type="SUPFAM" id="SSF117782">
    <property type="entry name" value="YbjQ-like"/>
    <property type="match status" value="1"/>
</dbReference>
<accession>A0A2W7NDJ2</accession>
<dbReference type="PANTHER" id="PTHR34068">
    <property type="entry name" value="UPF0145 PROTEIN YBJQ"/>
    <property type="match status" value="1"/>
</dbReference>
<sequence length="116" mass="12352">MSLWSKSKSDMIVTTTPSIEGRPIREYRGIVVGEAILGANVFRDLFAGITDILGGRSGAYEKSLNEARETAIREMEDRARDAGANAVVGVDLDYEVVGKENGMLMVSASGTAVVLG</sequence>
<reference evidence="3 4" key="1">
    <citation type="submission" date="2018-06" db="EMBL/GenBank/DDBJ databases">
        <title>Genomic Encyclopedia of Archaeal and Bacterial Type Strains, Phase II (KMG-II): from individual species to whole genera.</title>
        <authorList>
            <person name="Goeker M."/>
        </authorList>
    </citation>
    <scope>NUCLEOTIDE SEQUENCE [LARGE SCALE GENOMIC DNA]</scope>
    <source>
        <strain evidence="3 4">DSM 22009</strain>
    </source>
</reference>
<evidence type="ECO:0000313" key="4">
    <source>
        <dbReference type="Proteomes" id="UP000248916"/>
    </source>
</evidence>
<dbReference type="EMBL" id="QKZL01000003">
    <property type="protein sequence ID" value="PZX18465.1"/>
    <property type="molecule type" value="Genomic_DNA"/>
</dbReference>
<dbReference type="NCBIfam" id="NF002776">
    <property type="entry name" value="PRK02877.1"/>
    <property type="match status" value="1"/>
</dbReference>
<proteinExistence type="inferred from homology"/>
<evidence type="ECO:0000313" key="3">
    <source>
        <dbReference type="EMBL" id="PZX18465.1"/>
    </source>
</evidence>
<dbReference type="HAMAP" id="MF_00338">
    <property type="entry name" value="UPF0145"/>
    <property type="match status" value="1"/>
</dbReference>
<gene>
    <name evidence="3" type="ORF">LX81_01098</name>
</gene>
<dbReference type="AlphaFoldDB" id="A0A2W7NDJ2"/>
<evidence type="ECO:0000256" key="1">
    <source>
        <dbReference type="ARBA" id="ARBA00010751"/>
    </source>
</evidence>